<dbReference type="AlphaFoldDB" id="A0A5Y2LUA3"/>
<organism evidence="2">
    <name type="scientific">Salmonella enterica subsp. salamae</name>
    <dbReference type="NCBI Taxonomy" id="59202"/>
    <lineage>
        <taxon>Bacteria</taxon>
        <taxon>Pseudomonadati</taxon>
        <taxon>Pseudomonadota</taxon>
        <taxon>Gammaproteobacteria</taxon>
        <taxon>Enterobacterales</taxon>
        <taxon>Enterobacteriaceae</taxon>
        <taxon>Salmonella</taxon>
    </lineage>
</organism>
<reference evidence="2" key="1">
    <citation type="submission" date="2018-06" db="EMBL/GenBank/DDBJ databases">
        <authorList>
            <person name="Ashton P.M."/>
            <person name="Dallman T."/>
            <person name="Nair S."/>
            <person name="De Pinna E."/>
            <person name="Peters T."/>
            <person name="Grant K."/>
        </authorList>
    </citation>
    <scope>NUCLEOTIDE SEQUENCE [LARGE SCALE GENOMIC DNA]</scope>
    <source>
        <strain evidence="2">319688</strain>
    </source>
</reference>
<name>A0A5Y2LUA3_SALER</name>
<evidence type="ECO:0000259" key="1">
    <source>
        <dbReference type="Pfam" id="PF04233"/>
    </source>
</evidence>
<protein>
    <submittedName>
        <fullName evidence="2">Phage head morphogenesis protein</fullName>
    </submittedName>
</protein>
<dbReference type="Pfam" id="PF04233">
    <property type="entry name" value="Phage_Mu_F"/>
    <property type="match status" value="1"/>
</dbReference>
<dbReference type="EMBL" id="AAIIOQ010000017">
    <property type="protein sequence ID" value="ECE6361040.1"/>
    <property type="molecule type" value="Genomic_DNA"/>
</dbReference>
<feature type="domain" description="Phage head morphogenesis" evidence="1">
    <location>
        <begin position="55"/>
        <end position="183"/>
    </location>
</feature>
<dbReference type="InterPro" id="IPR006528">
    <property type="entry name" value="Phage_head_morphogenesis_dom"/>
</dbReference>
<dbReference type="NCBIfam" id="TIGR01641">
    <property type="entry name" value="phageSPP1_gp7"/>
    <property type="match status" value="1"/>
</dbReference>
<comment type="caution">
    <text evidence="2">The sequence shown here is derived from an EMBL/GenBank/DDBJ whole genome shotgun (WGS) entry which is preliminary data.</text>
</comment>
<proteinExistence type="predicted"/>
<accession>A0A5Y2LUA3</accession>
<sequence>MPDLNAALTLSPDAAIAYFTAKGFTPTQGWKDLQDEVHAVQFAVAGITKLDVLNDIHQGLAGALKNGTTLSQFQDELEPVLQRKGWLGRGLVANDDGELLGKQLMPYRLETIFRTNVQSAYAAGRYQWLMSTVKERPYWQYIAVMDDRTRPAHAALNGRIFRWDDPIWQTLFPPNGYNCRCYVRALTQAQVDAHPVDAHPVGVESSEGRLVTVQQPYGTDGEMRPVNAFRDPKSGLLLTADAGFHLNPGHSYLAGLGQTLLEKGTTAAPKLASVAVRETLSNNRLASAMNRDLHQWTQGLDEHCAGDFRRVGALSPRVQSLLLSDGTLFTPVVTLTAETVLACRQAGASLWPRLVSALLYPLAVLLQGDTLHLLTRENGETRVVVLTRCRDGWQIADIRPWTPEDAANAEVLDGQLPEVI</sequence>
<dbReference type="Proteomes" id="UP000839852">
    <property type="component" value="Unassembled WGS sequence"/>
</dbReference>
<gene>
    <name evidence="2" type="ORF">DPA05_15380</name>
</gene>
<evidence type="ECO:0000313" key="2">
    <source>
        <dbReference type="EMBL" id="ECE6361040.1"/>
    </source>
</evidence>